<protein>
    <recommendedName>
        <fullName evidence="7">Amino acid permease/ SLC12A domain-containing protein</fullName>
    </recommendedName>
</protein>
<dbReference type="Gene3D" id="1.20.1740.10">
    <property type="entry name" value="Amino acid/polyamine transporter I"/>
    <property type="match status" value="1"/>
</dbReference>
<evidence type="ECO:0000313" key="9">
    <source>
        <dbReference type="EMBL" id="WWC63761.1"/>
    </source>
</evidence>
<evidence type="ECO:0000256" key="1">
    <source>
        <dbReference type="ARBA" id="ARBA00004141"/>
    </source>
</evidence>
<feature type="transmembrane region" description="Helical" evidence="6">
    <location>
        <begin position="418"/>
        <end position="441"/>
    </location>
</feature>
<feature type="transmembrane region" description="Helical" evidence="6">
    <location>
        <begin position="348"/>
        <end position="366"/>
    </location>
</feature>
<evidence type="ECO:0000256" key="6">
    <source>
        <dbReference type="SAM" id="Phobius"/>
    </source>
</evidence>
<feature type="transmembrane region" description="Helical" evidence="6">
    <location>
        <begin position="173"/>
        <end position="192"/>
    </location>
</feature>
<dbReference type="GeneID" id="28972076"/>
<dbReference type="GO" id="GO:0016020">
    <property type="term" value="C:membrane"/>
    <property type="evidence" value="ECO:0007669"/>
    <property type="project" value="UniProtKB-SubCell"/>
</dbReference>
<dbReference type="KEGG" id="kdj:28972076"/>
<keyword evidence="2" id="KW-0813">Transport</keyword>
<feature type="transmembrane region" description="Helical" evidence="6">
    <location>
        <begin position="204"/>
        <end position="225"/>
    </location>
</feature>
<evidence type="ECO:0000259" key="7">
    <source>
        <dbReference type="Pfam" id="PF00324"/>
    </source>
</evidence>
<reference evidence="9" key="2">
    <citation type="submission" date="2013-07" db="EMBL/GenBank/DDBJ databases">
        <authorList>
            <consortium name="The Broad Institute Genome Sequencing Platform"/>
            <person name="Cuomo C."/>
            <person name="Litvintseva A."/>
            <person name="Chen Y."/>
            <person name="Heitman J."/>
            <person name="Sun S."/>
            <person name="Springer D."/>
            <person name="Dromer F."/>
            <person name="Young S.K."/>
            <person name="Zeng Q."/>
            <person name="Gargeya S."/>
            <person name="Fitzgerald M."/>
            <person name="Abouelleil A."/>
            <person name="Alvarado L."/>
            <person name="Berlin A.M."/>
            <person name="Chapman S.B."/>
            <person name="Dewar J."/>
            <person name="Goldberg J."/>
            <person name="Griggs A."/>
            <person name="Gujja S."/>
            <person name="Hansen M."/>
            <person name="Howarth C."/>
            <person name="Imamovic A."/>
            <person name="Larimer J."/>
            <person name="McCowan C."/>
            <person name="Murphy C."/>
            <person name="Pearson M."/>
            <person name="Priest M."/>
            <person name="Roberts A."/>
            <person name="Saif S."/>
            <person name="Shea T."/>
            <person name="Sykes S."/>
            <person name="Wortman J."/>
            <person name="Nusbaum C."/>
            <person name="Birren B."/>
        </authorList>
    </citation>
    <scope>NUCLEOTIDE SEQUENCE</scope>
    <source>
        <strain evidence="9">CBS 10117</strain>
    </source>
</reference>
<dbReference type="FunFam" id="1.20.1740.10:FF:000001">
    <property type="entry name" value="Amino acid permease"/>
    <property type="match status" value="1"/>
</dbReference>
<feature type="transmembrane region" description="Helical" evidence="6">
    <location>
        <begin position="295"/>
        <end position="314"/>
    </location>
</feature>
<evidence type="ECO:0000313" key="10">
    <source>
        <dbReference type="Proteomes" id="UP000078595"/>
    </source>
</evidence>
<dbReference type="Proteomes" id="UP000078595">
    <property type="component" value="Chromosome 8"/>
</dbReference>
<reference evidence="9" key="3">
    <citation type="submission" date="2024-02" db="EMBL/GenBank/DDBJ databases">
        <title>Comparative genomics of Cryptococcus and Kwoniella reveals pathogenesis evolution and contrasting modes of karyotype evolution via chromosome fusion or intercentromeric recombination.</title>
        <authorList>
            <person name="Coelho M.A."/>
            <person name="David-Palma M."/>
            <person name="Shea T."/>
            <person name="Bowers K."/>
            <person name="McGinley-Smith S."/>
            <person name="Mohammad A.W."/>
            <person name="Gnirke A."/>
            <person name="Yurkov A.M."/>
            <person name="Nowrousian M."/>
            <person name="Sun S."/>
            <person name="Cuomo C.A."/>
            <person name="Heitman J."/>
        </authorList>
    </citation>
    <scope>NUCLEOTIDE SEQUENCE</scope>
    <source>
        <strain evidence="9">CBS 10117</strain>
    </source>
</reference>
<reference evidence="8" key="1">
    <citation type="submission" date="2013-07" db="EMBL/GenBank/DDBJ databases">
        <title>The Genome Sequence of Cryptococcus dejecticola CBS10117.</title>
        <authorList>
            <consortium name="The Broad Institute Genome Sequencing Platform"/>
            <person name="Cuomo C."/>
            <person name="Litvintseva A."/>
            <person name="Chen Y."/>
            <person name="Heitman J."/>
            <person name="Sun S."/>
            <person name="Springer D."/>
            <person name="Dromer F."/>
            <person name="Young S.K."/>
            <person name="Zeng Q."/>
            <person name="Gargeya S."/>
            <person name="Fitzgerald M."/>
            <person name="Abouelleil A."/>
            <person name="Alvarado L."/>
            <person name="Berlin A.M."/>
            <person name="Chapman S.B."/>
            <person name="Dewar J."/>
            <person name="Goldberg J."/>
            <person name="Griggs A."/>
            <person name="Gujja S."/>
            <person name="Hansen M."/>
            <person name="Howarth C."/>
            <person name="Imamovic A."/>
            <person name="Larimer J."/>
            <person name="McCowan C."/>
            <person name="Murphy C."/>
            <person name="Pearson M."/>
            <person name="Priest M."/>
            <person name="Roberts A."/>
            <person name="Saif S."/>
            <person name="Shea T."/>
            <person name="Sykes S."/>
            <person name="Wortman J."/>
            <person name="Nusbaum C."/>
            <person name="Birren B."/>
        </authorList>
    </citation>
    <scope>NUCLEOTIDE SEQUENCE [LARGE SCALE GENOMIC DNA]</scope>
    <source>
        <strain evidence="8">CBS 10117</strain>
    </source>
</reference>
<sequence length="562" mass="62168">MSRTPEIEVMPQSYTSKDIETTDSKGAFGVDTSHDVVEVDGGKAGTSGLHGDVKMTKRNLLPRHIQLMAFSGAIGTGLFVGSGSALARAGPLGLLLGYAVYALLVWSTFNAVGEMVVWLPVDGSFVVFAHAYLDDAWGFALGWLYTCTNALSTAGEVAAVATIVQFWTDKVNAGVYVAIVSTSLVAFNIFGVRIYGEGEFYFSIFKIILILGLLVFTFIVMVGGNPQHDAFGFRYWKNPGPFNEYLAGGSLGHFLGFWSVFVQAAFAFGGPDYIALSAGEARNPRRVLPSVFRRVIYRLAVFYILGVLAVGILVPSNDRDLGSNKPGAGASPFVIGATRLNIPVLPHIINAVLLTSAWSCALELFYASTRSLYSLAVDGKVPKFMRFTWRGVPTFCVLAIWAVTWISFMSVSNNSLTVFTWLTSIVGSGNLLIYCIFHIIYIRFRRAQKAQGVTDDQRPWFRKHQYYYSIVSLFFYSIIFLTNGFSVFMKGHWSVANFIFAYFSFAIFVVALVGYKLFKRPPMVPLREVPLDAGRTDLDMDDNRDEPDPTTKIGKFNRWLWG</sequence>
<dbReference type="RefSeq" id="XP_018259448.1">
    <property type="nucleotide sequence ID" value="XM_018411636.1"/>
</dbReference>
<evidence type="ECO:0000256" key="5">
    <source>
        <dbReference type="ARBA" id="ARBA00023136"/>
    </source>
</evidence>
<dbReference type="AlphaFoldDB" id="A0A1A5ZUX2"/>
<keyword evidence="4 6" id="KW-1133">Transmembrane helix</keyword>
<name>A0A1A5ZUX2_9TREE</name>
<feature type="transmembrane region" description="Helical" evidence="6">
    <location>
        <begin position="140"/>
        <end position="167"/>
    </location>
</feature>
<feature type="transmembrane region" description="Helical" evidence="6">
    <location>
        <begin position="245"/>
        <end position="274"/>
    </location>
</feature>
<evidence type="ECO:0000256" key="2">
    <source>
        <dbReference type="ARBA" id="ARBA00022448"/>
    </source>
</evidence>
<evidence type="ECO:0000313" key="8">
    <source>
        <dbReference type="EMBL" id="OBR81606.1"/>
    </source>
</evidence>
<feature type="transmembrane region" description="Helical" evidence="6">
    <location>
        <begin position="65"/>
        <end position="85"/>
    </location>
</feature>
<dbReference type="EMBL" id="KI894037">
    <property type="protein sequence ID" value="OBR81606.1"/>
    <property type="molecule type" value="Genomic_DNA"/>
</dbReference>
<dbReference type="OrthoDB" id="10062876at2759"/>
<proteinExistence type="predicted"/>
<dbReference type="STRING" id="1296121.A0A1A5ZUX2"/>
<dbReference type="Pfam" id="PF00324">
    <property type="entry name" value="AA_permease"/>
    <property type="match status" value="1"/>
</dbReference>
<dbReference type="EMBL" id="CP144537">
    <property type="protein sequence ID" value="WWC63761.1"/>
    <property type="molecule type" value="Genomic_DNA"/>
</dbReference>
<dbReference type="PANTHER" id="PTHR43341">
    <property type="entry name" value="AMINO ACID PERMEASE"/>
    <property type="match status" value="1"/>
</dbReference>
<keyword evidence="5 6" id="KW-0472">Membrane</keyword>
<comment type="subcellular location">
    <subcellularLocation>
        <location evidence="1">Membrane</location>
        <topology evidence="1">Multi-pass membrane protein</topology>
    </subcellularLocation>
</comment>
<accession>A0A1A5ZUX2</accession>
<feature type="domain" description="Amino acid permease/ SLC12A" evidence="7">
    <location>
        <begin position="64"/>
        <end position="520"/>
    </location>
</feature>
<feature type="transmembrane region" description="Helical" evidence="6">
    <location>
        <begin position="387"/>
        <end position="406"/>
    </location>
</feature>
<dbReference type="InterPro" id="IPR004841">
    <property type="entry name" value="AA-permease/SLC12A_dom"/>
</dbReference>
<feature type="transmembrane region" description="Helical" evidence="6">
    <location>
        <begin position="466"/>
        <end position="489"/>
    </location>
</feature>
<organism evidence="8">
    <name type="scientific">Kwoniella dejecticola CBS 10117</name>
    <dbReference type="NCBI Taxonomy" id="1296121"/>
    <lineage>
        <taxon>Eukaryota</taxon>
        <taxon>Fungi</taxon>
        <taxon>Dikarya</taxon>
        <taxon>Basidiomycota</taxon>
        <taxon>Agaricomycotina</taxon>
        <taxon>Tremellomycetes</taxon>
        <taxon>Tremellales</taxon>
        <taxon>Cryptococcaceae</taxon>
        <taxon>Kwoniella</taxon>
    </lineage>
</organism>
<dbReference type="PIRSF" id="PIRSF006060">
    <property type="entry name" value="AA_transporter"/>
    <property type="match status" value="1"/>
</dbReference>
<gene>
    <name evidence="8" type="ORF">I303_08377</name>
    <name evidence="9" type="ORF">I303_106366</name>
</gene>
<dbReference type="GO" id="GO:0015171">
    <property type="term" value="F:amino acid transmembrane transporter activity"/>
    <property type="evidence" value="ECO:0007669"/>
    <property type="project" value="TreeGrafter"/>
</dbReference>
<dbReference type="InterPro" id="IPR050524">
    <property type="entry name" value="APC_YAT"/>
</dbReference>
<feature type="transmembrane region" description="Helical" evidence="6">
    <location>
        <begin position="495"/>
        <end position="518"/>
    </location>
</feature>
<dbReference type="PANTHER" id="PTHR43341:SF15">
    <property type="entry name" value="GENERAL AMINO ACID PERMEASE AGP2"/>
    <property type="match status" value="1"/>
</dbReference>
<keyword evidence="3 6" id="KW-0812">Transmembrane</keyword>
<dbReference type="VEuPathDB" id="FungiDB:I303_08377"/>
<evidence type="ECO:0000256" key="4">
    <source>
        <dbReference type="ARBA" id="ARBA00022989"/>
    </source>
</evidence>
<evidence type="ECO:0000256" key="3">
    <source>
        <dbReference type="ARBA" id="ARBA00022692"/>
    </source>
</evidence>
<keyword evidence="10" id="KW-1185">Reference proteome</keyword>